<evidence type="ECO:0000259" key="2">
    <source>
        <dbReference type="Pfam" id="PF24925"/>
    </source>
</evidence>
<dbReference type="PANTHER" id="PTHR33054:SF12">
    <property type="entry name" value="ZINC KNUCKLE FAMILY PROTEIN"/>
    <property type="match status" value="1"/>
</dbReference>
<evidence type="ECO:0000313" key="3">
    <source>
        <dbReference type="EMBL" id="KAG5630947.1"/>
    </source>
</evidence>
<feature type="coiled-coil region" evidence="1">
    <location>
        <begin position="361"/>
        <end position="388"/>
    </location>
</feature>
<dbReference type="InterPro" id="IPR056648">
    <property type="entry name" value="DUF7746"/>
</dbReference>
<comment type="caution">
    <text evidence="3">The sequence shown here is derived from an EMBL/GenBank/DDBJ whole genome shotgun (WGS) entry which is preliminary data.</text>
</comment>
<evidence type="ECO:0000313" key="4">
    <source>
        <dbReference type="Proteomes" id="UP000824120"/>
    </source>
</evidence>
<keyword evidence="1" id="KW-0175">Coiled coil</keyword>
<gene>
    <name evidence="3" type="ORF">H5410_002664</name>
</gene>
<accession>A0A9J6B2W8</accession>
<dbReference type="Pfam" id="PF24925">
    <property type="entry name" value="DUF7746"/>
    <property type="match status" value="1"/>
</dbReference>
<proteinExistence type="predicted"/>
<keyword evidence="4" id="KW-1185">Reference proteome</keyword>
<dbReference type="PANTHER" id="PTHR33054">
    <property type="entry name" value="CCHC-TYPE DOMAIN-CONTAINING PROTEIN"/>
    <property type="match status" value="1"/>
</dbReference>
<dbReference type="Proteomes" id="UP000824120">
    <property type="component" value="Chromosome 1"/>
</dbReference>
<evidence type="ECO:0000256" key="1">
    <source>
        <dbReference type="SAM" id="Coils"/>
    </source>
</evidence>
<name>A0A9J6B2W8_SOLCO</name>
<protein>
    <recommendedName>
        <fullName evidence="2">DUF7746 domain-containing protein</fullName>
    </recommendedName>
</protein>
<feature type="domain" description="DUF7746" evidence="2">
    <location>
        <begin position="1"/>
        <end position="75"/>
    </location>
</feature>
<dbReference type="EMBL" id="JACXVP010000001">
    <property type="protein sequence ID" value="KAG5630947.1"/>
    <property type="molecule type" value="Genomic_DNA"/>
</dbReference>
<dbReference type="AlphaFoldDB" id="A0A9J6B2W8"/>
<sequence>MVHRMLMYATICNSVKNTNRVICKMNVEGFTSQLREWWDNYLSREEKTSIFYAVAIDAGIDNLGMALVQNREDAVYTLVMTILENFNSRFTNQHETIRILLNWLRCQTLAYFRWYKDTYLSGVMELLENKVEYLKAKFRDGLPLLFTERVRKTLRGSQGEIPYVSLSYGKNYRILYTRRWISYEKPLNWGRPSIKKSVKLERALANLKDLPRIYLGEISERLNKLKLYSLMITATKSDDYKSDSVSNIELFESSDNDDNHVNLCHTCQGQDCHCEDDEIYKLQLQFEDFNMNTITSDYVIELLKEIADSKLCEKIINLATSNEASSSTHFENQKNDLNDLKYSSPYSLKEVDDHLLKRNAILEKDSTFDDLNIEVQNLKKEIKSLKQNQMINDHRITQLEMIILRTEEPVNPDPKQNMFLGMSQIVTAHKWYATSGHALDIKYKLPNGKICLNKFDITHLIFLVKNHLNPSILLGTPFINVIYPFTSIDSKGFSATYQDNEITYSFVTDPLTRDINSLINMKQNHMDSLQMELYGMNIFESLMSAKVKAKIKLISEQIVVDICADHPRKRTLINKKTSSQEESSSSSQQLVNLEDIPKESPLYSHIQSYLEGKKQKDTFV</sequence>
<reference evidence="3 4" key="1">
    <citation type="submission" date="2020-09" db="EMBL/GenBank/DDBJ databases">
        <title>De no assembly of potato wild relative species, Solanum commersonii.</title>
        <authorList>
            <person name="Cho K."/>
        </authorList>
    </citation>
    <scope>NUCLEOTIDE SEQUENCE [LARGE SCALE GENOMIC DNA]</scope>
    <source>
        <strain evidence="3">LZ3.2</strain>
        <tissue evidence="3">Leaf</tissue>
    </source>
</reference>
<organism evidence="3 4">
    <name type="scientific">Solanum commersonii</name>
    <name type="common">Commerson's wild potato</name>
    <name type="synonym">Commerson's nightshade</name>
    <dbReference type="NCBI Taxonomy" id="4109"/>
    <lineage>
        <taxon>Eukaryota</taxon>
        <taxon>Viridiplantae</taxon>
        <taxon>Streptophyta</taxon>
        <taxon>Embryophyta</taxon>
        <taxon>Tracheophyta</taxon>
        <taxon>Spermatophyta</taxon>
        <taxon>Magnoliopsida</taxon>
        <taxon>eudicotyledons</taxon>
        <taxon>Gunneridae</taxon>
        <taxon>Pentapetalae</taxon>
        <taxon>asterids</taxon>
        <taxon>lamiids</taxon>
        <taxon>Solanales</taxon>
        <taxon>Solanaceae</taxon>
        <taxon>Solanoideae</taxon>
        <taxon>Solaneae</taxon>
        <taxon>Solanum</taxon>
    </lineage>
</organism>